<keyword evidence="7" id="KW-1185">Reference proteome</keyword>
<dbReference type="InterPro" id="IPR017871">
    <property type="entry name" value="ABC_transporter-like_CS"/>
</dbReference>
<dbReference type="SMART" id="SM00382">
    <property type="entry name" value="AAA"/>
    <property type="match status" value="1"/>
</dbReference>
<feature type="region of interest" description="Disordered" evidence="4">
    <location>
        <begin position="234"/>
        <end position="262"/>
    </location>
</feature>
<feature type="compositionally biased region" description="Basic and acidic residues" evidence="4">
    <location>
        <begin position="239"/>
        <end position="249"/>
    </location>
</feature>
<name>A0A6G9HAJ8_9ACTN</name>
<dbReference type="Gene3D" id="3.40.50.300">
    <property type="entry name" value="P-loop containing nucleotide triphosphate hydrolases"/>
    <property type="match status" value="1"/>
</dbReference>
<evidence type="ECO:0000256" key="1">
    <source>
        <dbReference type="ARBA" id="ARBA00022448"/>
    </source>
</evidence>
<organism evidence="6 7">
    <name type="scientific">Streptomyces liangshanensis</name>
    <dbReference type="NCBI Taxonomy" id="2717324"/>
    <lineage>
        <taxon>Bacteria</taxon>
        <taxon>Bacillati</taxon>
        <taxon>Actinomycetota</taxon>
        <taxon>Actinomycetes</taxon>
        <taxon>Kitasatosporales</taxon>
        <taxon>Streptomycetaceae</taxon>
        <taxon>Streptomyces</taxon>
    </lineage>
</organism>
<dbReference type="PANTHER" id="PTHR42794:SF2">
    <property type="entry name" value="ABC TRANSPORTER ATP-BINDING PROTEIN"/>
    <property type="match status" value="1"/>
</dbReference>
<dbReference type="Pfam" id="PF00005">
    <property type="entry name" value="ABC_tran"/>
    <property type="match status" value="1"/>
</dbReference>
<dbReference type="CDD" id="cd03214">
    <property type="entry name" value="ABC_Iron-Siderophores_B12_Hemin"/>
    <property type="match status" value="1"/>
</dbReference>
<reference evidence="6 7" key="1">
    <citation type="submission" date="2020-03" db="EMBL/GenBank/DDBJ databases">
        <title>A novel species.</title>
        <authorList>
            <person name="Gao J."/>
        </authorList>
    </citation>
    <scope>NUCLEOTIDE SEQUENCE [LARGE SCALE GENOMIC DNA]</scope>
    <source>
        <strain evidence="6 7">QMT-12</strain>
    </source>
</reference>
<dbReference type="GO" id="GO:0005524">
    <property type="term" value="F:ATP binding"/>
    <property type="evidence" value="ECO:0007669"/>
    <property type="project" value="UniProtKB-KW"/>
</dbReference>
<keyword evidence="3 6" id="KW-0067">ATP-binding</keyword>
<accession>A0A6G9HAJ8</accession>
<evidence type="ECO:0000256" key="4">
    <source>
        <dbReference type="SAM" id="MobiDB-lite"/>
    </source>
</evidence>
<gene>
    <name evidence="6" type="ORF">HA039_29465</name>
</gene>
<dbReference type="InterPro" id="IPR003593">
    <property type="entry name" value="AAA+_ATPase"/>
</dbReference>
<dbReference type="InterPro" id="IPR003439">
    <property type="entry name" value="ABC_transporter-like_ATP-bd"/>
</dbReference>
<evidence type="ECO:0000313" key="6">
    <source>
        <dbReference type="EMBL" id="QIQ07231.1"/>
    </source>
</evidence>
<feature type="domain" description="ABC transporter" evidence="5">
    <location>
        <begin position="2"/>
        <end position="232"/>
    </location>
</feature>
<dbReference type="SUPFAM" id="SSF52540">
    <property type="entry name" value="P-loop containing nucleoside triphosphate hydrolases"/>
    <property type="match status" value="1"/>
</dbReference>
<keyword evidence="2" id="KW-0547">Nucleotide-binding</keyword>
<dbReference type="PANTHER" id="PTHR42794">
    <property type="entry name" value="HEMIN IMPORT ATP-BINDING PROTEIN HMUV"/>
    <property type="match status" value="1"/>
</dbReference>
<sequence length="262" mass="27869">MSRSTGSGKSARKLVDEVTAAFPEGGFTGLIGPNGSGKSTLLRLLAGLYGPSGGHVLLDGADLADLRRRDIARRVAVTAQEVASEAEMTVMDVVLLGRLPHRRGRAAPSRHDLRAAGEAMAHLGVEPLAERVWSTLSGGERQRVNIARALAQEPAALLLDEPTNHLDITHRLDLLEFLARIPATVVAALHDLDLAARHCDHLVLLHAGRVVASGTPEEVLTPPHMERVFGVRSTLRTGPDGRPELRLDRAGLPTVADGTGRG</sequence>
<dbReference type="Proteomes" id="UP000501179">
    <property type="component" value="Chromosome"/>
</dbReference>
<evidence type="ECO:0000313" key="7">
    <source>
        <dbReference type="Proteomes" id="UP000501179"/>
    </source>
</evidence>
<dbReference type="EMBL" id="CP050177">
    <property type="protein sequence ID" value="QIQ07231.1"/>
    <property type="molecule type" value="Genomic_DNA"/>
</dbReference>
<dbReference type="PROSITE" id="PS00211">
    <property type="entry name" value="ABC_TRANSPORTER_1"/>
    <property type="match status" value="1"/>
</dbReference>
<keyword evidence="1" id="KW-0813">Transport</keyword>
<evidence type="ECO:0000256" key="2">
    <source>
        <dbReference type="ARBA" id="ARBA00022741"/>
    </source>
</evidence>
<dbReference type="AlphaFoldDB" id="A0A6G9HAJ8"/>
<evidence type="ECO:0000259" key="5">
    <source>
        <dbReference type="PROSITE" id="PS50893"/>
    </source>
</evidence>
<proteinExistence type="predicted"/>
<dbReference type="KEGG" id="slia:HA039_29465"/>
<evidence type="ECO:0000256" key="3">
    <source>
        <dbReference type="ARBA" id="ARBA00022840"/>
    </source>
</evidence>
<dbReference type="PROSITE" id="PS50893">
    <property type="entry name" value="ABC_TRANSPORTER_2"/>
    <property type="match status" value="1"/>
</dbReference>
<dbReference type="FunFam" id="3.40.50.300:FF:000134">
    <property type="entry name" value="Iron-enterobactin ABC transporter ATP-binding protein"/>
    <property type="match status" value="1"/>
</dbReference>
<dbReference type="InterPro" id="IPR027417">
    <property type="entry name" value="P-loop_NTPase"/>
</dbReference>
<protein>
    <submittedName>
        <fullName evidence="6">ABC transporter ATP-binding protein</fullName>
    </submittedName>
</protein>
<dbReference type="GO" id="GO:0016887">
    <property type="term" value="F:ATP hydrolysis activity"/>
    <property type="evidence" value="ECO:0007669"/>
    <property type="project" value="InterPro"/>
</dbReference>